<dbReference type="Proteomes" id="UP001596203">
    <property type="component" value="Unassembled WGS sequence"/>
</dbReference>
<organism evidence="1 2">
    <name type="scientific">Plantactinospora solaniradicis</name>
    <dbReference type="NCBI Taxonomy" id="1723736"/>
    <lineage>
        <taxon>Bacteria</taxon>
        <taxon>Bacillati</taxon>
        <taxon>Actinomycetota</taxon>
        <taxon>Actinomycetes</taxon>
        <taxon>Micromonosporales</taxon>
        <taxon>Micromonosporaceae</taxon>
        <taxon>Plantactinospora</taxon>
    </lineage>
</organism>
<name>A0ABW1K993_9ACTN</name>
<reference evidence="2" key="1">
    <citation type="journal article" date="2019" name="Int. J. Syst. Evol. Microbiol.">
        <title>The Global Catalogue of Microorganisms (GCM) 10K type strain sequencing project: providing services to taxonomists for standard genome sequencing and annotation.</title>
        <authorList>
            <consortium name="The Broad Institute Genomics Platform"/>
            <consortium name="The Broad Institute Genome Sequencing Center for Infectious Disease"/>
            <person name="Wu L."/>
            <person name="Ma J."/>
        </authorList>
    </citation>
    <scope>NUCLEOTIDE SEQUENCE [LARGE SCALE GENOMIC DNA]</scope>
    <source>
        <strain evidence="2">ZS-35-S2</strain>
    </source>
</reference>
<proteinExistence type="predicted"/>
<accession>A0ABW1K993</accession>
<sequence>MPFTGLQKVAADPLNRIQPVPYYAEQSSPLAVLTTLSAVPGLSITLSTVTAGATYHAIGFLDWDNLDANTSSGLGILNIDGASQTKQIRYAGTAATDKATMGQQWFGTLASAGSHTFTMQAQADAASDLTVFSHSTLVVVIYEVV</sequence>
<dbReference type="RefSeq" id="WP_377422352.1">
    <property type="nucleotide sequence ID" value="NZ_JBHSPR010000010.1"/>
</dbReference>
<evidence type="ECO:0000313" key="1">
    <source>
        <dbReference type="EMBL" id="MFC6017806.1"/>
    </source>
</evidence>
<gene>
    <name evidence="1" type="ORF">ACFP2T_16515</name>
</gene>
<dbReference type="EMBL" id="JBHSPR010000010">
    <property type="protein sequence ID" value="MFC6017806.1"/>
    <property type="molecule type" value="Genomic_DNA"/>
</dbReference>
<protein>
    <submittedName>
        <fullName evidence="1">Uncharacterized protein</fullName>
    </submittedName>
</protein>
<comment type="caution">
    <text evidence="1">The sequence shown here is derived from an EMBL/GenBank/DDBJ whole genome shotgun (WGS) entry which is preliminary data.</text>
</comment>
<evidence type="ECO:0000313" key="2">
    <source>
        <dbReference type="Proteomes" id="UP001596203"/>
    </source>
</evidence>
<keyword evidence="2" id="KW-1185">Reference proteome</keyword>